<dbReference type="Proteomes" id="UP000580474">
    <property type="component" value="Unassembled WGS sequence"/>
</dbReference>
<gene>
    <name evidence="1" type="ORF">BJ969_004380</name>
</gene>
<evidence type="ECO:0000313" key="2">
    <source>
        <dbReference type="Proteomes" id="UP000580474"/>
    </source>
</evidence>
<evidence type="ECO:0000313" key="1">
    <source>
        <dbReference type="EMBL" id="MBB5071292.1"/>
    </source>
</evidence>
<dbReference type="EMBL" id="JACHIV010000001">
    <property type="protein sequence ID" value="MBB5071292.1"/>
    <property type="molecule type" value="Genomic_DNA"/>
</dbReference>
<name>A0A840NQ89_9PSEU</name>
<reference evidence="1 2" key="1">
    <citation type="submission" date="2020-08" db="EMBL/GenBank/DDBJ databases">
        <title>Sequencing the genomes of 1000 actinobacteria strains.</title>
        <authorList>
            <person name="Klenk H.-P."/>
        </authorList>
    </citation>
    <scope>NUCLEOTIDE SEQUENCE [LARGE SCALE GENOMIC DNA]</scope>
    <source>
        <strain evidence="1 2">DSM 45582</strain>
    </source>
</reference>
<sequence length="27" mass="3105">MHPNWLVEEDDVWSGEVRRSAPPVIGE</sequence>
<proteinExistence type="predicted"/>
<accession>A0A840NQ89</accession>
<comment type="caution">
    <text evidence="1">The sequence shown here is derived from an EMBL/GenBank/DDBJ whole genome shotgun (WGS) entry which is preliminary data.</text>
</comment>
<keyword evidence="2" id="KW-1185">Reference proteome</keyword>
<organism evidence="1 2">
    <name type="scientific">Saccharopolyspora gloriosae</name>
    <dbReference type="NCBI Taxonomy" id="455344"/>
    <lineage>
        <taxon>Bacteria</taxon>
        <taxon>Bacillati</taxon>
        <taxon>Actinomycetota</taxon>
        <taxon>Actinomycetes</taxon>
        <taxon>Pseudonocardiales</taxon>
        <taxon>Pseudonocardiaceae</taxon>
        <taxon>Saccharopolyspora</taxon>
    </lineage>
</organism>
<dbReference type="AlphaFoldDB" id="A0A840NQ89"/>
<protein>
    <submittedName>
        <fullName evidence="1">Uncharacterized protein</fullName>
    </submittedName>
</protein>